<feature type="transmembrane region" description="Helical" evidence="7">
    <location>
        <begin position="247"/>
        <end position="264"/>
    </location>
</feature>
<dbReference type="KEGG" id="llu:AKJ09_07511"/>
<evidence type="ECO:0000256" key="5">
    <source>
        <dbReference type="ARBA" id="ARBA00023136"/>
    </source>
</evidence>
<keyword evidence="10" id="KW-1185">Reference proteome</keyword>
<sequence length="352" mass="36555">MHQAHPERGPALVGTTVAILSALAFGLSTPLVQRFGRARGPFAIAALLYTGACIVGLVSRSRSEARVRASNAGRVALVGALGAGIAPALLAWGLLHTSGVSASLMLNLEAVFTVALARILYAEHVGRRLAFAVTLLAAGGALLVVQGGGDQGAASTMGLLAVAAASLAWALDNALAKPLSAIDPASVVAAKSAVGVALSASLAWILGEAWPSPKDAAVLVAVGATGYGLSLRLYLRAQRALGAGRTASVFASAPFFGAALAWLLGEPATWSAWLGGALMIVGLVLHLTERHAHVHTHEPVEHEHAHRHDDGHHTHRHDPMPEGEHNHVHRHDLVVHEHPHMPDLHHGHAHES</sequence>
<reference evidence="9 10" key="1">
    <citation type="submission" date="2015-08" db="EMBL/GenBank/DDBJ databases">
        <authorList>
            <person name="Babu N.S."/>
            <person name="Beckwith C.J."/>
            <person name="Beseler K.G."/>
            <person name="Brison A."/>
            <person name="Carone J.V."/>
            <person name="Caskin T.P."/>
            <person name="Diamond M."/>
            <person name="Durham M.E."/>
            <person name="Foxe J.M."/>
            <person name="Go M."/>
            <person name="Henderson B.A."/>
            <person name="Jones I.B."/>
            <person name="McGettigan J.A."/>
            <person name="Micheletti S.J."/>
            <person name="Nasrallah M.E."/>
            <person name="Ortiz D."/>
            <person name="Piller C.R."/>
            <person name="Privatt S.R."/>
            <person name="Schneider S.L."/>
            <person name="Sharp S."/>
            <person name="Smith T.C."/>
            <person name="Stanton J.D."/>
            <person name="Ullery H.E."/>
            <person name="Wilson R.J."/>
            <person name="Serrano M.G."/>
            <person name="Buck G."/>
            <person name="Lee V."/>
            <person name="Wang Y."/>
            <person name="Carvalho R."/>
            <person name="Voegtly L."/>
            <person name="Shi R."/>
            <person name="Duckworth R."/>
            <person name="Johnson A."/>
            <person name="Loviza R."/>
            <person name="Walstead R."/>
            <person name="Shah Z."/>
            <person name="Kiflezghi M."/>
            <person name="Wade K."/>
            <person name="Ball S.L."/>
            <person name="Bradley K.W."/>
            <person name="Asai D.J."/>
            <person name="Bowman C.A."/>
            <person name="Russell D.A."/>
            <person name="Pope W.H."/>
            <person name="Jacobs-Sera D."/>
            <person name="Hendrix R.W."/>
            <person name="Hatfull G.F."/>
        </authorList>
    </citation>
    <scope>NUCLEOTIDE SEQUENCE [LARGE SCALE GENOMIC DNA]</scope>
    <source>
        <strain evidence="9 10">DSM 27648</strain>
    </source>
</reference>
<dbReference type="SUPFAM" id="SSF103481">
    <property type="entry name" value="Multidrug resistance efflux transporter EmrE"/>
    <property type="match status" value="2"/>
</dbReference>
<dbReference type="AlphaFoldDB" id="A0A0K1Q540"/>
<proteinExistence type="predicted"/>
<feature type="domain" description="EamA" evidence="8">
    <location>
        <begin position="157"/>
        <end position="286"/>
    </location>
</feature>
<evidence type="ECO:0000256" key="7">
    <source>
        <dbReference type="SAM" id="Phobius"/>
    </source>
</evidence>
<evidence type="ECO:0000256" key="4">
    <source>
        <dbReference type="ARBA" id="ARBA00022989"/>
    </source>
</evidence>
<evidence type="ECO:0000313" key="10">
    <source>
        <dbReference type="Proteomes" id="UP000064967"/>
    </source>
</evidence>
<dbReference type="GO" id="GO:0005886">
    <property type="term" value="C:plasma membrane"/>
    <property type="evidence" value="ECO:0007669"/>
    <property type="project" value="UniProtKB-SubCell"/>
</dbReference>
<feature type="transmembrane region" description="Helical" evidence="7">
    <location>
        <begin position="128"/>
        <end position="146"/>
    </location>
</feature>
<dbReference type="Proteomes" id="UP000064967">
    <property type="component" value="Chromosome"/>
</dbReference>
<evidence type="ECO:0000259" key="8">
    <source>
        <dbReference type="Pfam" id="PF00892"/>
    </source>
</evidence>
<name>A0A0K1Q540_9BACT</name>
<dbReference type="OrthoDB" id="9794287at2"/>
<organism evidence="9 10">
    <name type="scientific">Labilithrix luteola</name>
    <dbReference type="NCBI Taxonomy" id="1391654"/>
    <lineage>
        <taxon>Bacteria</taxon>
        <taxon>Pseudomonadati</taxon>
        <taxon>Myxococcota</taxon>
        <taxon>Polyangia</taxon>
        <taxon>Polyangiales</taxon>
        <taxon>Labilitrichaceae</taxon>
        <taxon>Labilithrix</taxon>
    </lineage>
</organism>
<evidence type="ECO:0000256" key="1">
    <source>
        <dbReference type="ARBA" id="ARBA00004651"/>
    </source>
</evidence>
<feature type="transmembrane region" description="Helical" evidence="7">
    <location>
        <begin position="12"/>
        <end position="32"/>
    </location>
</feature>
<evidence type="ECO:0000256" key="2">
    <source>
        <dbReference type="ARBA" id="ARBA00022475"/>
    </source>
</evidence>
<dbReference type="Pfam" id="PF00892">
    <property type="entry name" value="EamA"/>
    <property type="match status" value="2"/>
</dbReference>
<keyword evidence="2" id="KW-1003">Cell membrane</keyword>
<dbReference type="InterPro" id="IPR051258">
    <property type="entry name" value="Diverse_Substrate_Transporter"/>
</dbReference>
<dbReference type="PANTHER" id="PTHR42920:SF5">
    <property type="entry name" value="EAMA DOMAIN-CONTAINING PROTEIN"/>
    <property type="match status" value="1"/>
</dbReference>
<dbReference type="InterPro" id="IPR000620">
    <property type="entry name" value="EamA_dom"/>
</dbReference>
<feature type="transmembrane region" description="Helical" evidence="7">
    <location>
        <begin position="152"/>
        <end position="171"/>
    </location>
</feature>
<evidence type="ECO:0000256" key="6">
    <source>
        <dbReference type="SAM" id="MobiDB-lite"/>
    </source>
</evidence>
<protein>
    <submittedName>
        <fullName evidence="9">Permease of the drug/metabolite transporter (DMT) superfamily</fullName>
    </submittedName>
</protein>
<keyword evidence="4 7" id="KW-1133">Transmembrane helix</keyword>
<feature type="transmembrane region" description="Helical" evidence="7">
    <location>
        <begin position="270"/>
        <end position="288"/>
    </location>
</feature>
<keyword evidence="3 7" id="KW-0812">Transmembrane</keyword>
<accession>A0A0K1Q540</accession>
<evidence type="ECO:0000256" key="3">
    <source>
        <dbReference type="ARBA" id="ARBA00022692"/>
    </source>
</evidence>
<comment type="subcellular location">
    <subcellularLocation>
        <location evidence="1">Cell membrane</location>
        <topology evidence="1">Multi-pass membrane protein</topology>
    </subcellularLocation>
</comment>
<feature type="transmembrane region" description="Helical" evidence="7">
    <location>
        <begin position="38"/>
        <end position="59"/>
    </location>
</feature>
<feature type="transmembrane region" description="Helical" evidence="7">
    <location>
        <begin position="71"/>
        <end position="94"/>
    </location>
</feature>
<dbReference type="InterPro" id="IPR037185">
    <property type="entry name" value="EmrE-like"/>
</dbReference>
<evidence type="ECO:0000313" key="9">
    <source>
        <dbReference type="EMBL" id="AKV00848.1"/>
    </source>
</evidence>
<gene>
    <name evidence="9" type="ORF">AKJ09_07511</name>
</gene>
<dbReference type="PANTHER" id="PTHR42920">
    <property type="entry name" value="OS03G0707200 PROTEIN-RELATED"/>
    <property type="match status" value="1"/>
</dbReference>
<feature type="region of interest" description="Disordered" evidence="6">
    <location>
        <begin position="297"/>
        <end position="325"/>
    </location>
</feature>
<feature type="domain" description="EamA" evidence="8">
    <location>
        <begin position="14"/>
        <end position="144"/>
    </location>
</feature>
<dbReference type="STRING" id="1391654.AKJ09_07511"/>
<dbReference type="EMBL" id="CP012333">
    <property type="protein sequence ID" value="AKV00848.1"/>
    <property type="molecule type" value="Genomic_DNA"/>
</dbReference>
<feature type="transmembrane region" description="Helical" evidence="7">
    <location>
        <begin position="192"/>
        <end position="210"/>
    </location>
</feature>
<dbReference type="Gene3D" id="1.10.3730.20">
    <property type="match status" value="1"/>
</dbReference>
<keyword evidence="5 7" id="KW-0472">Membrane</keyword>
<feature type="transmembrane region" description="Helical" evidence="7">
    <location>
        <begin position="100"/>
        <end position="121"/>
    </location>
</feature>
<feature type="transmembrane region" description="Helical" evidence="7">
    <location>
        <begin position="216"/>
        <end position="235"/>
    </location>
</feature>